<dbReference type="GO" id="GO:0006355">
    <property type="term" value="P:regulation of DNA-templated transcription"/>
    <property type="evidence" value="ECO:0007669"/>
    <property type="project" value="InterPro"/>
</dbReference>
<comment type="caution">
    <text evidence="4">The sequence shown here is derived from an EMBL/GenBank/DDBJ whole genome shotgun (WGS) entry which is preliminary data.</text>
</comment>
<evidence type="ECO:0000313" key="5">
    <source>
        <dbReference type="Proteomes" id="UP001231189"/>
    </source>
</evidence>
<dbReference type="AlphaFoldDB" id="A0AAD8S3T9"/>
<feature type="compositionally biased region" description="Low complexity" evidence="2">
    <location>
        <begin position="62"/>
        <end position="77"/>
    </location>
</feature>
<evidence type="ECO:0000256" key="2">
    <source>
        <dbReference type="SAM" id="MobiDB-lite"/>
    </source>
</evidence>
<dbReference type="PANTHER" id="PTHR31662">
    <property type="entry name" value="BNAANNG10740D PROTEIN-RELATED"/>
    <property type="match status" value="1"/>
</dbReference>
<feature type="domain" description="Glabrous enhancer-binding protein-like DBD" evidence="3">
    <location>
        <begin position="81"/>
        <end position="176"/>
    </location>
</feature>
<dbReference type="PANTHER" id="PTHR31662:SF8">
    <property type="entry name" value="EXPRESSED PROTEIN"/>
    <property type="match status" value="1"/>
</dbReference>
<dbReference type="Pfam" id="PF04504">
    <property type="entry name" value="GeBP-like_DBD"/>
    <property type="match status" value="1"/>
</dbReference>
<reference evidence="4" key="1">
    <citation type="submission" date="2023-07" db="EMBL/GenBank/DDBJ databases">
        <title>A chromosome-level genome assembly of Lolium multiflorum.</title>
        <authorList>
            <person name="Chen Y."/>
            <person name="Copetti D."/>
            <person name="Kolliker R."/>
            <person name="Studer B."/>
        </authorList>
    </citation>
    <scope>NUCLEOTIDE SEQUENCE</scope>
    <source>
        <strain evidence="4">02402/16</strain>
        <tissue evidence="4">Leaf</tissue>
    </source>
</reference>
<proteinExistence type="inferred from homology"/>
<name>A0AAD8S3T9_LOLMU</name>
<comment type="similarity">
    <text evidence="1">Belongs to the GeBP family.</text>
</comment>
<keyword evidence="5" id="KW-1185">Reference proteome</keyword>
<accession>A0AAD8S3T9</accession>
<sequence>MASESDQTLPLPPPLPAPSNPNQIHTTPTAPPPVDDSPTPPPTSISAARKLPIKRRSPPRPTTTSPSSSGPASSGAPAFKFQRIWSETDELRLLQGLLGCGPQGQGLLFPRDLNVFYDQFSESMPQPYTRSQLSEKLRRLRNKHRAVAARVAKGLDPARLAPHDRDVLHLCSRLWDPAYAANSPFAGPDSANKRRRANPHGAVAPLDLLPAPSGDSSYNGGITSSAAAPGATFPDENDVMYLEQESSHNNLYFDNQAAPLAADPTLDGVAMSQPSEPAAAAFANIADNGAAPAFTIVPDNGAVAPAIPHIFADTNNMVPHNGSCKAPPPRSNDHRVASAVLDIFEECMREAKAQVTTCEAEESQLAKRWRQQRIDELDVLSRRLRLIIEDATTAAAGH</sequence>
<dbReference type="InterPro" id="IPR053932">
    <property type="entry name" value="GeBP-like_DBD"/>
</dbReference>
<protein>
    <recommendedName>
        <fullName evidence="3">Glabrous enhancer-binding protein-like DBD domain-containing protein</fullName>
    </recommendedName>
</protein>
<feature type="compositionally biased region" description="Pro residues" evidence="2">
    <location>
        <begin position="29"/>
        <end position="43"/>
    </location>
</feature>
<evidence type="ECO:0000313" key="4">
    <source>
        <dbReference type="EMBL" id="KAK1645044.1"/>
    </source>
</evidence>
<evidence type="ECO:0000259" key="3">
    <source>
        <dbReference type="Pfam" id="PF04504"/>
    </source>
</evidence>
<gene>
    <name evidence="4" type="ORF">QYE76_062849</name>
</gene>
<dbReference type="EMBL" id="JAUUTY010000004">
    <property type="protein sequence ID" value="KAK1645044.1"/>
    <property type="molecule type" value="Genomic_DNA"/>
</dbReference>
<dbReference type="InterPro" id="IPR007592">
    <property type="entry name" value="GEBP"/>
</dbReference>
<feature type="region of interest" description="Disordered" evidence="2">
    <location>
        <begin position="1"/>
        <end position="77"/>
    </location>
</feature>
<dbReference type="GO" id="GO:0005634">
    <property type="term" value="C:nucleus"/>
    <property type="evidence" value="ECO:0007669"/>
    <property type="project" value="TreeGrafter"/>
</dbReference>
<dbReference type="Proteomes" id="UP001231189">
    <property type="component" value="Unassembled WGS sequence"/>
</dbReference>
<organism evidence="4 5">
    <name type="scientific">Lolium multiflorum</name>
    <name type="common">Italian ryegrass</name>
    <name type="synonym">Lolium perenne subsp. multiflorum</name>
    <dbReference type="NCBI Taxonomy" id="4521"/>
    <lineage>
        <taxon>Eukaryota</taxon>
        <taxon>Viridiplantae</taxon>
        <taxon>Streptophyta</taxon>
        <taxon>Embryophyta</taxon>
        <taxon>Tracheophyta</taxon>
        <taxon>Spermatophyta</taxon>
        <taxon>Magnoliopsida</taxon>
        <taxon>Liliopsida</taxon>
        <taxon>Poales</taxon>
        <taxon>Poaceae</taxon>
        <taxon>BOP clade</taxon>
        <taxon>Pooideae</taxon>
        <taxon>Poodae</taxon>
        <taxon>Poeae</taxon>
        <taxon>Poeae Chloroplast Group 2 (Poeae type)</taxon>
        <taxon>Loliodinae</taxon>
        <taxon>Loliinae</taxon>
        <taxon>Lolium</taxon>
    </lineage>
</organism>
<feature type="compositionally biased region" description="Pro residues" evidence="2">
    <location>
        <begin position="10"/>
        <end position="19"/>
    </location>
</feature>
<evidence type="ECO:0000256" key="1">
    <source>
        <dbReference type="ARBA" id="ARBA00010820"/>
    </source>
</evidence>